<dbReference type="InterPro" id="IPR018669">
    <property type="entry name" value="Toxin_HigB"/>
</dbReference>
<name>A0ABP8JTH4_9BACT</name>
<accession>A0ABP8JTH4</accession>
<keyword evidence="2" id="KW-1185">Reference proteome</keyword>
<dbReference type="EMBL" id="BAABHB010000001">
    <property type="protein sequence ID" value="GAA4395500.1"/>
    <property type="molecule type" value="Genomic_DNA"/>
</dbReference>
<dbReference type="Proteomes" id="UP001500936">
    <property type="component" value="Unassembled WGS sequence"/>
</dbReference>
<sequence>MRVITRKALHLFALSNGQATDALNERYLKTTTADWHSFSDIKQTFNSVDYVGNDRYVFNIKGNQYRIVAMILFRIHMVYIRFVGTHAEDDKIDASTI</sequence>
<dbReference type="Pfam" id="PF09907">
    <property type="entry name" value="HigB_toxin"/>
    <property type="match status" value="1"/>
</dbReference>
<gene>
    <name evidence="1" type="ORF">GCM10023187_02450</name>
</gene>
<organism evidence="1 2">
    <name type="scientific">Nibrella viscosa</name>
    <dbReference type="NCBI Taxonomy" id="1084524"/>
    <lineage>
        <taxon>Bacteria</taxon>
        <taxon>Pseudomonadati</taxon>
        <taxon>Bacteroidota</taxon>
        <taxon>Cytophagia</taxon>
        <taxon>Cytophagales</taxon>
        <taxon>Spirosomataceae</taxon>
        <taxon>Nibrella</taxon>
    </lineage>
</organism>
<dbReference type="RefSeq" id="WP_345263124.1">
    <property type="nucleotide sequence ID" value="NZ_BAABHB010000001.1"/>
</dbReference>
<evidence type="ECO:0000313" key="2">
    <source>
        <dbReference type="Proteomes" id="UP001500936"/>
    </source>
</evidence>
<proteinExistence type="predicted"/>
<evidence type="ECO:0000313" key="1">
    <source>
        <dbReference type="EMBL" id="GAA4395500.1"/>
    </source>
</evidence>
<protein>
    <submittedName>
        <fullName evidence="1">Type II toxin-antitoxin system HigB family toxin</fullName>
    </submittedName>
</protein>
<comment type="caution">
    <text evidence="1">The sequence shown here is derived from an EMBL/GenBank/DDBJ whole genome shotgun (WGS) entry which is preliminary data.</text>
</comment>
<reference evidence="2" key="1">
    <citation type="journal article" date="2019" name="Int. J. Syst. Evol. Microbiol.">
        <title>The Global Catalogue of Microorganisms (GCM) 10K type strain sequencing project: providing services to taxonomists for standard genome sequencing and annotation.</title>
        <authorList>
            <consortium name="The Broad Institute Genomics Platform"/>
            <consortium name="The Broad Institute Genome Sequencing Center for Infectious Disease"/>
            <person name="Wu L."/>
            <person name="Ma J."/>
        </authorList>
    </citation>
    <scope>NUCLEOTIDE SEQUENCE [LARGE SCALE GENOMIC DNA]</scope>
    <source>
        <strain evidence="2">JCM 17925</strain>
    </source>
</reference>